<organism evidence="1">
    <name type="scientific">marine sediment metagenome</name>
    <dbReference type="NCBI Taxonomy" id="412755"/>
    <lineage>
        <taxon>unclassified sequences</taxon>
        <taxon>metagenomes</taxon>
        <taxon>ecological metagenomes</taxon>
    </lineage>
</organism>
<protein>
    <submittedName>
        <fullName evidence="1">Uncharacterized protein</fullName>
    </submittedName>
</protein>
<gene>
    <name evidence="1" type="ORF">S01H1_83409</name>
</gene>
<dbReference type="EMBL" id="BARS01056697">
    <property type="protein sequence ID" value="GAG44943.1"/>
    <property type="molecule type" value="Genomic_DNA"/>
</dbReference>
<reference evidence="1" key="1">
    <citation type="journal article" date="2014" name="Front. Microbiol.">
        <title>High frequency of phylogenetically diverse reductive dehalogenase-homologous genes in deep subseafloor sedimentary metagenomes.</title>
        <authorList>
            <person name="Kawai M."/>
            <person name="Futagami T."/>
            <person name="Toyoda A."/>
            <person name="Takaki Y."/>
            <person name="Nishi S."/>
            <person name="Hori S."/>
            <person name="Arai W."/>
            <person name="Tsubouchi T."/>
            <person name="Morono Y."/>
            <person name="Uchiyama I."/>
            <person name="Ito T."/>
            <person name="Fujiyama A."/>
            <person name="Inagaki F."/>
            <person name="Takami H."/>
        </authorList>
    </citation>
    <scope>NUCLEOTIDE SEQUENCE</scope>
    <source>
        <strain evidence="1">Expedition CK06-06</strain>
    </source>
</reference>
<dbReference type="AlphaFoldDB" id="X0Y887"/>
<proteinExistence type="predicted"/>
<sequence>MNNKANGKRLYILLVIISLLSVSGIVRAQQSEFMIQDYIPEKFKDLELRLSSGIRFQGNEIDYSNDFDPYYASEDRNNTNYRHSRDANLSCYS</sequence>
<feature type="non-terminal residue" evidence="1">
    <location>
        <position position="93"/>
    </location>
</feature>
<comment type="caution">
    <text evidence="1">The sequence shown here is derived from an EMBL/GenBank/DDBJ whole genome shotgun (WGS) entry which is preliminary data.</text>
</comment>
<name>X0Y887_9ZZZZ</name>
<evidence type="ECO:0000313" key="1">
    <source>
        <dbReference type="EMBL" id="GAG44943.1"/>
    </source>
</evidence>
<accession>X0Y887</accession>